<dbReference type="EMBL" id="JBHSYS010000005">
    <property type="protein sequence ID" value="MFC6960182.1"/>
    <property type="molecule type" value="Genomic_DNA"/>
</dbReference>
<gene>
    <name evidence="2" type="ORF">ACFQS3_23580</name>
</gene>
<sequence>MPQQQLLPPPVDWMQLRYGAVPVPAGPGGAYGPVAPVPGAVPQMAFTMRKPRNVAWVQTLLWVFAAVTAVVDLLTAVVMTRDFHPLSLAGLAYALYATVQSLVTPMQIGRGKRWAWVWALTSAVIGLVLAIGTTMAGMSLVRMAPGVVPFAAVVGALYLVLILLLCSKPVREWMLMHRAQRGRARMEGAPGPGMALSAVYRSPQRTVERPRSLAWAQVVFWAVALVPLGWAVTGMWAVGATAALAALALTSSVGLNRGRFWARVFTLVWLSLVGIGSGGAIVPGLLLATGTFGVGGVEMQAGMAVALSFGLGFALACIAFGLMFTTGVRRWTPPAELVLVFREAAAPQQAAR</sequence>
<keyword evidence="3" id="KW-1185">Reference proteome</keyword>
<evidence type="ECO:0008006" key="4">
    <source>
        <dbReference type="Google" id="ProtNLM"/>
    </source>
</evidence>
<proteinExistence type="predicted"/>
<feature type="transmembrane region" description="Helical" evidence="1">
    <location>
        <begin position="115"/>
        <end position="141"/>
    </location>
</feature>
<feature type="transmembrane region" description="Helical" evidence="1">
    <location>
        <begin position="83"/>
        <end position="103"/>
    </location>
</feature>
<keyword evidence="1" id="KW-0812">Transmembrane</keyword>
<comment type="caution">
    <text evidence="2">The sequence shown here is derived from an EMBL/GenBank/DDBJ whole genome shotgun (WGS) entry which is preliminary data.</text>
</comment>
<evidence type="ECO:0000313" key="2">
    <source>
        <dbReference type="EMBL" id="MFC6960182.1"/>
    </source>
</evidence>
<feature type="transmembrane region" description="Helical" evidence="1">
    <location>
        <begin position="54"/>
        <end position="77"/>
    </location>
</feature>
<accession>A0ABW2DGG4</accession>
<protein>
    <recommendedName>
        <fullName evidence="4">Transmembrane protein</fullName>
    </recommendedName>
</protein>
<feature type="transmembrane region" description="Helical" evidence="1">
    <location>
        <begin position="267"/>
        <end position="289"/>
    </location>
</feature>
<name>A0ABW2DGG4_9ACTN</name>
<feature type="transmembrane region" description="Helical" evidence="1">
    <location>
        <begin position="301"/>
        <end position="324"/>
    </location>
</feature>
<feature type="transmembrane region" description="Helical" evidence="1">
    <location>
        <begin position="236"/>
        <end position="255"/>
    </location>
</feature>
<dbReference type="Proteomes" id="UP001596470">
    <property type="component" value="Unassembled WGS sequence"/>
</dbReference>
<organism evidence="2 3">
    <name type="scientific">Glycomyces mayteni</name>
    <dbReference type="NCBI Taxonomy" id="543887"/>
    <lineage>
        <taxon>Bacteria</taxon>
        <taxon>Bacillati</taxon>
        <taxon>Actinomycetota</taxon>
        <taxon>Actinomycetes</taxon>
        <taxon>Glycomycetales</taxon>
        <taxon>Glycomycetaceae</taxon>
        <taxon>Glycomyces</taxon>
    </lineage>
</organism>
<evidence type="ECO:0000313" key="3">
    <source>
        <dbReference type="Proteomes" id="UP001596470"/>
    </source>
</evidence>
<feature type="transmembrane region" description="Helical" evidence="1">
    <location>
        <begin position="212"/>
        <end position="230"/>
    </location>
</feature>
<keyword evidence="1" id="KW-0472">Membrane</keyword>
<evidence type="ECO:0000256" key="1">
    <source>
        <dbReference type="SAM" id="Phobius"/>
    </source>
</evidence>
<reference evidence="3" key="1">
    <citation type="journal article" date="2019" name="Int. J. Syst. Evol. Microbiol.">
        <title>The Global Catalogue of Microorganisms (GCM) 10K type strain sequencing project: providing services to taxonomists for standard genome sequencing and annotation.</title>
        <authorList>
            <consortium name="The Broad Institute Genomics Platform"/>
            <consortium name="The Broad Institute Genome Sequencing Center for Infectious Disease"/>
            <person name="Wu L."/>
            <person name="Ma J."/>
        </authorList>
    </citation>
    <scope>NUCLEOTIDE SEQUENCE [LARGE SCALE GENOMIC DNA]</scope>
    <source>
        <strain evidence="3">KACC 12634</strain>
    </source>
</reference>
<keyword evidence="1" id="KW-1133">Transmembrane helix</keyword>
<dbReference type="RefSeq" id="WP_382356072.1">
    <property type="nucleotide sequence ID" value="NZ_JBHMBP010000005.1"/>
</dbReference>
<feature type="transmembrane region" description="Helical" evidence="1">
    <location>
        <begin position="147"/>
        <end position="166"/>
    </location>
</feature>